<dbReference type="InterPro" id="IPR007742">
    <property type="entry name" value="NosD_dom"/>
</dbReference>
<keyword evidence="7" id="KW-1185">Reference proteome</keyword>
<evidence type="ECO:0000256" key="2">
    <source>
        <dbReference type="ARBA" id="ARBA00022737"/>
    </source>
</evidence>
<dbReference type="PANTHER" id="PTHR22990">
    <property type="entry name" value="F-BOX ONLY PROTEIN"/>
    <property type="match status" value="1"/>
</dbReference>
<dbReference type="InterPro" id="IPR011050">
    <property type="entry name" value="Pectin_lyase_fold/virulence"/>
</dbReference>
<evidence type="ECO:0000313" key="7">
    <source>
        <dbReference type="Proteomes" id="UP000269301"/>
    </source>
</evidence>
<proteinExistence type="predicted"/>
<evidence type="ECO:0000313" key="6">
    <source>
        <dbReference type="EMBL" id="RKQ33191.1"/>
    </source>
</evidence>
<comment type="pathway">
    <text evidence="1">Protein modification; protein ubiquitination.</text>
</comment>
<evidence type="ECO:0000256" key="4">
    <source>
        <dbReference type="SAM" id="Phobius"/>
    </source>
</evidence>
<dbReference type="InterPro" id="IPR051550">
    <property type="entry name" value="SCF-Subunits/Alg-Epimerases"/>
</dbReference>
<keyword evidence="2" id="KW-0677">Repeat</keyword>
<sequence length="432" mass="47837">MKYLLSIFIALTLLLSYQYVLAEETVIPLQALIDQTESGETLILPPGEYIGGAVITKPINIIGEDEVLITSDGKSSIITISSNNVSITNLSIRDEKKQSDATVSIVGDNNYLGDISIETQGIGIKLLEAHDNTLENITITGDKNLSLGQRGNGIDLWGSHGNNIQSTTISHVKDGIYIESSKDNVVASNEITHSRYGYHLMFTEQTNLQGNISTDNASGMMIMGTKKTTADGNILKNNQKSARAQGILLFDVTEALIINNEMTENKIGIYMEQSSENEIKKNEMIRNYIGIQVKEASNNQIYHNSIMANVVQGQADQSANNDTHSNYWGNHVGLDTNGDGKSNTRYIVDPYFLSLTEDFPVFQLFFQTPGMEFLKLLLQTPSENWFIDESPLMDNPVVSDHVQTEKSNFVWMVSLSLVIISTGIFYTGVRKR</sequence>
<organism evidence="6 7">
    <name type="scientific">Oceanobacillus halophilus</name>
    <dbReference type="NCBI Taxonomy" id="930130"/>
    <lineage>
        <taxon>Bacteria</taxon>
        <taxon>Bacillati</taxon>
        <taxon>Bacillota</taxon>
        <taxon>Bacilli</taxon>
        <taxon>Bacillales</taxon>
        <taxon>Bacillaceae</taxon>
        <taxon>Oceanobacillus</taxon>
    </lineage>
</organism>
<evidence type="ECO:0000259" key="5">
    <source>
        <dbReference type="Pfam" id="PF05048"/>
    </source>
</evidence>
<dbReference type="SUPFAM" id="SSF51126">
    <property type="entry name" value="Pectin lyase-like"/>
    <property type="match status" value="1"/>
</dbReference>
<feature type="transmembrane region" description="Helical" evidence="4">
    <location>
        <begin position="409"/>
        <end position="429"/>
    </location>
</feature>
<evidence type="ECO:0000256" key="1">
    <source>
        <dbReference type="ARBA" id="ARBA00004906"/>
    </source>
</evidence>
<comment type="caution">
    <text evidence="6">The sequence shown here is derived from an EMBL/GenBank/DDBJ whole genome shotgun (WGS) entry which is preliminary data.</text>
</comment>
<reference evidence="6 7" key="1">
    <citation type="journal article" date="2016" name="Int. J. Syst. Evol. Microbiol.">
        <title>Oceanobacillus halophilus sp. nov., a novel moderately halophilic bacterium from a hypersaline lake.</title>
        <authorList>
            <person name="Amoozegar M.A."/>
            <person name="Bagheri M."/>
            <person name="Makhdoumi A."/>
            <person name="Nikou M.M."/>
            <person name="Fazeli S.A.S."/>
            <person name="Schumann P."/>
            <person name="Sproer C."/>
            <person name="Sanchez-Porro C."/>
            <person name="Ventosa A."/>
        </authorList>
    </citation>
    <scope>NUCLEOTIDE SEQUENCE [LARGE SCALE GENOMIC DNA]</scope>
    <source>
        <strain evidence="6 7">DSM 23996</strain>
    </source>
</reference>
<gene>
    <name evidence="6" type="ORF">D8M06_10460</name>
</gene>
<dbReference type="SMART" id="SM00710">
    <property type="entry name" value="PbH1"/>
    <property type="match status" value="8"/>
</dbReference>
<keyword evidence="4" id="KW-1133">Transmembrane helix</keyword>
<dbReference type="Proteomes" id="UP000269301">
    <property type="component" value="Unassembled WGS sequence"/>
</dbReference>
<protein>
    <recommendedName>
        <fullName evidence="5">Periplasmic copper-binding protein NosD beta helix domain-containing protein</fullName>
    </recommendedName>
</protein>
<accession>A0A495A177</accession>
<dbReference type="InterPro" id="IPR006626">
    <property type="entry name" value="PbH1"/>
</dbReference>
<dbReference type="Gene3D" id="2.160.20.10">
    <property type="entry name" value="Single-stranded right-handed beta-helix, Pectin lyase-like"/>
    <property type="match status" value="1"/>
</dbReference>
<name>A0A495A177_9BACI</name>
<feature type="domain" description="Periplasmic copper-binding protein NosD beta helix" evidence="5">
    <location>
        <begin position="136"/>
        <end position="332"/>
    </location>
</feature>
<dbReference type="Pfam" id="PF05048">
    <property type="entry name" value="NosD"/>
    <property type="match status" value="1"/>
</dbReference>
<dbReference type="AlphaFoldDB" id="A0A495A177"/>
<dbReference type="InterPro" id="IPR022441">
    <property type="entry name" value="Para_beta_helix_rpt-2"/>
</dbReference>
<keyword evidence="4" id="KW-0472">Membrane</keyword>
<dbReference type="PANTHER" id="PTHR22990:SF15">
    <property type="entry name" value="F-BOX ONLY PROTEIN 10"/>
    <property type="match status" value="1"/>
</dbReference>
<keyword evidence="3" id="KW-0833">Ubl conjugation pathway</keyword>
<dbReference type="NCBIfam" id="TIGR03804">
    <property type="entry name" value="para_beta_helix"/>
    <property type="match status" value="3"/>
</dbReference>
<dbReference type="InterPro" id="IPR012334">
    <property type="entry name" value="Pectin_lyas_fold"/>
</dbReference>
<keyword evidence="4" id="KW-0812">Transmembrane</keyword>
<evidence type="ECO:0000256" key="3">
    <source>
        <dbReference type="ARBA" id="ARBA00022786"/>
    </source>
</evidence>
<dbReference type="EMBL" id="RBZP01000007">
    <property type="protein sequence ID" value="RKQ33191.1"/>
    <property type="molecule type" value="Genomic_DNA"/>
</dbReference>